<evidence type="ECO:0000313" key="2">
    <source>
        <dbReference type="EMBL" id="PMB23521.1"/>
    </source>
</evidence>
<gene>
    <name evidence="2" type="ORF">CEN46_10140</name>
</gene>
<dbReference type="InterPro" id="IPR016181">
    <property type="entry name" value="Acyl_CoA_acyltransferase"/>
</dbReference>
<dbReference type="InterPro" id="IPR010033">
    <property type="entry name" value="HAD_SF_ppase_IIIC"/>
</dbReference>
<dbReference type="GO" id="GO:0016747">
    <property type="term" value="F:acyltransferase activity, transferring groups other than amino-acyl groups"/>
    <property type="evidence" value="ECO:0007669"/>
    <property type="project" value="InterPro"/>
</dbReference>
<evidence type="ECO:0000313" key="3">
    <source>
        <dbReference type="Proteomes" id="UP000235081"/>
    </source>
</evidence>
<reference evidence="2 3" key="1">
    <citation type="submission" date="2017-07" db="EMBL/GenBank/DDBJ databases">
        <title>Genomes of Fischerella (Mastigocladus) sp. strains.</title>
        <authorList>
            <person name="Miller S.R."/>
        </authorList>
    </citation>
    <scope>NUCLEOTIDE SEQUENCE [LARGE SCALE GENOMIC DNA]</scope>
    <source>
        <strain evidence="2 3">CCMEE 5318</strain>
    </source>
</reference>
<dbReference type="NCBIfam" id="TIGR01681">
    <property type="entry name" value="HAD-SF-IIIC"/>
    <property type="match status" value="1"/>
</dbReference>
<name>A0A2N6LHH5_9CYAN</name>
<dbReference type="EMBL" id="NMQE01000279">
    <property type="protein sequence ID" value="PMB23521.1"/>
    <property type="molecule type" value="Genomic_DNA"/>
</dbReference>
<dbReference type="Gene3D" id="3.40.50.1000">
    <property type="entry name" value="HAD superfamily/HAD-like"/>
    <property type="match status" value="1"/>
</dbReference>
<sequence>MISAKEQDINSKQKDKKVIKCVVWDLDNTLWHGVLLEDEKISLRENIINLIQTLDSRGILQSIASKNDHVTAIAKLDEFGLKEYFLYPQINWNSKASSLKEIAKLLNIGLDAIAFIDDQLFELEEVKYTLPEILCINADDIGDILDMPVMNPRFITEDSRIRRLMYLSDIERQNAEQEFVGTADEFLATLKMNFTISSAKEEDLQRAEELTLRTNQLNTTGYTYSYDELNHFRQSENHKLLIASLEDKYGSYGKIGLALIECQPESWTIKLLLMSCRVMSRGVGTIMMNHIMNLAKSSNVRLLAEFLPNNRNRMMYISYKFAGFKEIDQNGDLVIFDNDLSRIQPVPSYVNFKENY</sequence>
<protein>
    <recommendedName>
        <fullName evidence="1">N-acetyltransferase domain-containing protein</fullName>
    </recommendedName>
</protein>
<dbReference type="InterPro" id="IPR000182">
    <property type="entry name" value="GNAT_dom"/>
</dbReference>
<dbReference type="AlphaFoldDB" id="A0A2N6LHH5"/>
<evidence type="ECO:0000259" key="1">
    <source>
        <dbReference type="PROSITE" id="PS51186"/>
    </source>
</evidence>
<dbReference type="PROSITE" id="PS51186">
    <property type="entry name" value="GNAT"/>
    <property type="match status" value="1"/>
</dbReference>
<feature type="domain" description="N-acetyltransferase" evidence="1">
    <location>
        <begin position="194"/>
        <end position="347"/>
    </location>
</feature>
<dbReference type="NCBIfam" id="TIGR01686">
    <property type="entry name" value="FkbH"/>
    <property type="match status" value="1"/>
</dbReference>
<dbReference type="RefSeq" id="WP_102181449.1">
    <property type="nucleotide sequence ID" value="NZ_NMQE01000279.1"/>
</dbReference>
<organism evidence="2 3">
    <name type="scientific">Fischerella thermalis CCMEE 5318</name>
    <dbReference type="NCBI Taxonomy" id="2019666"/>
    <lineage>
        <taxon>Bacteria</taxon>
        <taxon>Bacillati</taxon>
        <taxon>Cyanobacteriota</taxon>
        <taxon>Cyanophyceae</taxon>
        <taxon>Nostocales</taxon>
        <taxon>Hapalosiphonaceae</taxon>
        <taxon>Fischerella</taxon>
    </lineage>
</organism>
<comment type="caution">
    <text evidence="2">The sequence shown here is derived from an EMBL/GenBank/DDBJ whole genome shotgun (WGS) entry which is preliminary data.</text>
</comment>
<dbReference type="InterPro" id="IPR023214">
    <property type="entry name" value="HAD_sf"/>
</dbReference>
<dbReference type="Gene3D" id="3.40.630.30">
    <property type="match status" value="1"/>
</dbReference>
<accession>A0A2N6LHH5</accession>
<dbReference type="SUPFAM" id="SSF55729">
    <property type="entry name" value="Acyl-CoA N-acyltransferases (Nat)"/>
    <property type="match status" value="1"/>
</dbReference>
<dbReference type="InterPro" id="IPR036412">
    <property type="entry name" value="HAD-like_sf"/>
</dbReference>
<proteinExistence type="predicted"/>
<dbReference type="Proteomes" id="UP000235081">
    <property type="component" value="Unassembled WGS sequence"/>
</dbReference>
<dbReference type="InterPro" id="IPR010037">
    <property type="entry name" value="FkbH_domain"/>
</dbReference>
<dbReference type="SUPFAM" id="SSF56784">
    <property type="entry name" value="HAD-like"/>
    <property type="match status" value="1"/>
</dbReference>